<evidence type="ECO:0008006" key="4">
    <source>
        <dbReference type="Google" id="ProtNLM"/>
    </source>
</evidence>
<feature type="non-terminal residue" evidence="2">
    <location>
        <position position="463"/>
    </location>
</feature>
<dbReference type="NCBIfam" id="TIGR02094">
    <property type="entry name" value="more_P_ylases"/>
    <property type="match status" value="1"/>
</dbReference>
<evidence type="ECO:0000313" key="3">
    <source>
        <dbReference type="Proteomes" id="UP000179013"/>
    </source>
</evidence>
<dbReference type="AlphaFoldDB" id="A0A1F7XEU1"/>
<dbReference type="Proteomes" id="UP000179013">
    <property type="component" value="Unassembled WGS sequence"/>
</dbReference>
<dbReference type="SUPFAM" id="SSF53756">
    <property type="entry name" value="UDP-Glycosyltransferase/glycogen phosphorylase"/>
    <property type="match status" value="1"/>
</dbReference>
<dbReference type="GO" id="GO:0008184">
    <property type="term" value="F:glycogen phosphorylase activity"/>
    <property type="evidence" value="ECO:0007669"/>
    <property type="project" value="InterPro"/>
</dbReference>
<dbReference type="PANTHER" id="PTHR42655">
    <property type="entry name" value="GLYCOGEN PHOSPHORYLASE"/>
    <property type="match status" value="1"/>
</dbReference>
<comment type="caution">
    <text evidence="2">The sequence shown here is derived from an EMBL/GenBank/DDBJ whole genome shotgun (WGS) entry which is preliminary data.</text>
</comment>
<accession>A0A1F7XEU1</accession>
<evidence type="ECO:0000313" key="2">
    <source>
        <dbReference type="EMBL" id="OGM12865.1"/>
    </source>
</evidence>
<dbReference type="Gene3D" id="3.40.50.2000">
    <property type="entry name" value="Glycogen Phosphorylase B"/>
    <property type="match status" value="2"/>
</dbReference>
<dbReference type="InterPro" id="IPR000811">
    <property type="entry name" value="Glyco_trans_35"/>
</dbReference>
<protein>
    <recommendedName>
        <fullName evidence="4">Alpha-glucan phosphorylase</fullName>
    </recommendedName>
</protein>
<dbReference type="EMBL" id="MGFU01000014">
    <property type="protein sequence ID" value="OGM12865.1"/>
    <property type="molecule type" value="Genomic_DNA"/>
</dbReference>
<name>A0A1F7XEU1_9BACT</name>
<dbReference type="PANTHER" id="PTHR42655:SF1">
    <property type="entry name" value="GLYCOGEN PHOSPHORYLASE"/>
    <property type="match status" value="1"/>
</dbReference>
<evidence type="ECO:0000256" key="1">
    <source>
        <dbReference type="ARBA" id="ARBA00006047"/>
    </source>
</evidence>
<organism evidence="2 3">
    <name type="scientific">Candidatus Woesebacteria bacterium RBG_16_39_8b</name>
    <dbReference type="NCBI Taxonomy" id="1802482"/>
    <lineage>
        <taxon>Bacteria</taxon>
        <taxon>Candidatus Woeseibacteriota</taxon>
    </lineage>
</organism>
<reference evidence="2 3" key="1">
    <citation type="journal article" date="2016" name="Nat. Commun.">
        <title>Thousands of microbial genomes shed light on interconnected biogeochemical processes in an aquifer system.</title>
        <authorList>
            <person name="Anantharaman K."/>
            <person name="Brown C.T."/>
            <person name="Hug L.A."/>
            <person name="Sharon I."/>
            <person name="Castelle C.J."/>
            <person name="Probst A.J."/>
            <person name="Thomas B.C."/>
            <person name="Singh A."/>
            <person name="Wilkins M.J."/>
            <person name="Karaoz U."/>
            <person name="Brodie E.L."/>
            <person name="Williams K.H."/>
            <person name="Hubbard S.S."/>
            <person name="Banfield J.F."/>
        </authorList>
    </citation>
    <scope>NUCLEOTIDE SEQUENCE [LARGE SCALE GENOMIC DNA]</scope>
</reference>
<dbReference type="GO" id="GO:0005975">
    <property type="term" value="P:carbohydrate metabolic process"/>
    <property type="evidence" value="ECO:0007669"/>
    <property type="project" value="InterPro"/>
</dbReference>
<dbReference type="GO" id="GO:0030170">
    <property type="term" value="F:pyridoxal phosphate binding"/>
    <property type="evidence" value="ECO:0007669"/>
    <property type="project" value="InterPro"/>
</dbReference>
<dbReference type="InterPro" id="IPR011834">
    <property type="entry name" value="Agluc_phsphrylas"/>
</dbReference>
<gene>
    <name evidence="2" type="ORF">A2V80_02500</name>
</gene>
<sequence>MTENNQCIAYFCAEFGTDNDLPTYSGGLGILAGDLMNAAADVEYPLIGIGILYKGKEFIQHITGEGYEEQRDSQFDHDTSFLRQTSKDGKPLIIKIPFDNYEVSVKPYQIRLSDKTLLYFLSTDVDGNPPEWISDMDALYRGDMDSQIRQQIILGVAGIKLLAELNYKPKAYHINEGRPAFIIWEIAANLMKIEGLSFEKAWVRAKEKIIYTNHTLVAAGNLTYTEAAVKKWANLFAQKLGVETELLFKEGLIGPNTFSTTLFALKIASVHTAVSQAHGKFCQASWPEHNWIAITNGVHLPRWQDSDFRSSKLSDEIIWELHQTKKKELRDSVIKRTGLGYDSNKLVVTWARRLADYKQPRVIFEDTKRLKQILTNEKYPVQLLFAGNSHSGDPNAKSIVDEIIRIFSGEIAGSAIFIPNYNISLSNHLVSGSDIWLNTPKGNLEACGTSGMKAISNGVLSLT</sequence>
<proteinExistence type="inferred from homology"/>
<comment type="similarity">
    <text evidence="1">Belongs to the glycogen phosphorylase family.</text>
</comment>
<dbReference type="Pfam" id="PF00343">
    <property type="entry name" value="Phosphorylase"/>
    <property type="match status" value="1"/>
</dbReference>
<dbReference type="InterPro" id="IPR052182">
    <property type="entry name" value="Glycogen/Maltodextrin_Phosph"/>
</dbReference>